<dbReference type="GO" id="GO:0003723">
    <property type="term" value="F:RNA binding"/>
    <property type="evidence" value="ECO:0007669"/>
    <property type="project" value="UniProtKB-KW"/>
</dbReference>
<evidence type="ECO:0000256" key="1">
    <source>
        <dbReference type="PROSITE-ProRule" id="PRU00182"/>
    </source>
</evidence>
<evidence type="ECO:0000313" key="3">
    <source>
        <dbReference type="Proteomes" id="UP000188603"/>
    </source>
</evidence>
<dbReference type="KEGG" id="ntr:B0W44_00015"/>
<dbReference type="Gene3D" id="3.10.290.10">
    <property type="entry name" value="RNA-binding S4 domain"/>
    <property type="match status" value="1"/>
</dbReference>
<name>A0A1U9K309_9BACL</name>
<sequence>MEEFVLSAPYITLGQLLKRMGMIETGGQAKAFLLSEDVRVNGEPESRRGRKLISGDVVYVAGQKTVKIIGQP</sequence>
<keyword evidence="1" id="KW-0694">RNA-binding</keyword>
<dbReference type="RefSeq" id="WP_077718239.1">
    <property type="nucleotide sequence ID" value="NZ_CP019699.1"/>
</dbReference>
<dbReference type="EMBL" id="CP019699">
    <property type="protein sequence ID" value="AQS54426.1"/>
    <property type="molecule type" value="Genomic_DNA"/>
</dbReference>
<dbReference type="AlphaFoldDB" id="A0A1U9K309"/>
<dbReference type="OrthoDB" id="9811532at2"/>
<organism evidence="2 3">
    <name type="scientific">Novibacillus thermophilus</name>
    <dbReference type="NCBI Taxonomy" id="1471761"/>
    <lineage>
        <taxon>Bacteria</taxon>
        <taxon>Bacillati</taxon>
        <taxon>Bacillota</taxon>
        <taxon>Bacilli</taxon>
        <taxon>Bacillales</taxon>
        <taxon>Thermoactinomycetaceae</taxon>
        <taxon>Novibacillus</taxon>
    </lineage>
</organism>
<dbReference type="CDD" id="cd00165">
    <property type="entry name" value="S4"/>
    <property type="match status" value="1"/>
</dbReference>
<dbReference type="InterPro" id="IPR036986">
    <property type="entry name" value="S4_RNA-bd_sf"/>
</dbReference>
<accession>A0A1U9K309</accession>
<gene>
    <name evidence="2" type="ORF">B0W44_00015</name>
</gene>
<evidence type="ECO:0000313" key="2">
    <source>
        <dbReference type="EMBL" id="AQS54426.1"/>
    </source>
</evidence>
<dbReference type="Proteomes" id="UP000188603">
    <property type="component" value="Chromosome"/>
</dbReference>
<protein>
    <submittedName>
        <fullName evidence="2">Uncharacterized protein</fullName>
    </submittedName>
</protein>
<reference evidence="2 3" key="1">
    <citation type="journal article" date="2015" name="Int. J. Syst. Evol. Microbiol.">
        <title>Novibacillus thermophilus gen. nov., sp. nov., a Gram-staining-negative and moderately thermophilic member of the family Thermoactinomycetaceae.</title>
        <authorList>
            <person name="Yang G."/>
            <person name="Chen J."/>
            <person name="Zhou S."/>
        </authorList>
    </citation>
    <scope>NUCLEOTIDE SEQUENCE [LARGE SCALE GENOMIC DNA]</scope>
    <source>
        <strain evidence="2 3">SG-1</strain>
    </source>
</reference>
<keyword evidence="3" id="KW-1185">Reference proteome</keyword>
<dbReference type="STRING" id="1471761.B0W44_00015"/>
<dbReference type="PROSITE" id="PS50889">
    <property type="entry name" value="S4"/>
    <property type="match status" value="1"/>
</dbReference>
<dbReference type="SUPFAM" id="SSF55174">
    <property type="entry name" value="Alpha-L RNA-binding motif"/>
    <property type="match status" value="1"/>
</dbReference>
<proteinExistence type="predicted"/>
<dbReference type="Pfam" id="PF13275">
    <property type="entry name" value="S4_2"/>
    <property type="match status" value="1"/>
</dbReference>